<evidence type="ECO:0000256" key="1">
    <source>
        <dbReference type="SAM" id="MobiDB-lite"/>
    </source>
</evidence>
<feature type="compositionally biased region" description="Acidic residues" evidence="1">
    <location>
        <begin position="26"/>
        <end position="36"/>
    </location>
</feature>
<evidence type="ECO:0000313" key="2">
    <source>
        <dbReference type="EMBL" id="GHE86717.1"/>
    </source>
</evidence>
<protein>
    <submittedName>
        <fullName evidence="2">Uncharacterized protein</fullName>
    </submittedName>
</protein>
<feature type="compositionally biased region" description="Polar residues" evidence="1">
    <location>
        <begin position="154"/>
        <end position="163"/>
    </location>
</feature>
<organism evidence="2 3">
    <name type="scientific">Amycolatopsis deserti</name>
    <dbReference type="NCBI Taxonomy" id="185696"/>
    <lineage>
        <taxon>Bacteria</taxon>
        <taxon>Bacillati</taxon>
        <taxon>Actinomycetota</taxon>
        <taxon>Actinomycetes</taxon>
        <taxon>Pseudonocardiales</taxon>
        <taxon>Pseudonocardiaceae</taxon>
        <taxon>Amycolatopsis</taxon>
    </lineage>
</organism>
<feature type="region of interest" description="Disordered" evidence="1">
    <location>
        <begin position="1"/>
        <end position="220"/>
    </location>
</feature>
<proteinExistence type="predicted"/>
<dbReference type="Proteomes" id="UP000605897">
    <property type="component" value="Unassembled WGS sequence"/>
</dbReference>
<feature type="compositionally biased region" description="Gly residues" evidence="1">
    <location>
        <begin position="106"/>
        <end position="116"/>
    </location>
</feature>
<feature type="compositionally biased region" description="Gly residues" evidence="1">
    <location>
        <begin position="135"/>
        <end position="145"/>
    </location>
</feature>
<name>A0ABQ3IP23_9PSEU</name>
<sequence>MRRPGRRRRPPEVGGGQAHRTGPPEAEAEAEAEAEPTEAAGPEAKPTVVAATGGGHRRGRPQAEAGRGRDAESDTTVGRRRWPPEAGRRRPPGRSRRWRPEEAATGGAGALPGGGNQPWPRLRLCRTVARPHAGGSEGSHAGLGGTRPIRVGPNSANPGSRNITGPGARRNPAGPQADSLTWQPAQAEAARKRSASRRADMPSSAGKAGGLVRRFSSGSV</sequence>
<dbReference type="EMBL" id="BNAU01000002">
    <property type="protein sequence ID" value="GHE86717.1"/>
    <property type="molecule type" value="Genomic_DNA"/>
</dbReference>
<keyword evidence="3" id="KW-1185">Reference proteome</keyword>
<gene>
    <name evidence="2" type="ORF">GCM10017786_17770</name>
</gene>
<comment type="caution">
    <text evidence="2">The sequence shown here is derived from an EMBL/GenBank/DDBJ whole genome shotgun (WGS) entry which is preliminary data.</text>
</comment>
<evidence type="ECO:0000313" key="3">
    <source>
        <dbReference type="Proteomes" id="UP000605897"/>
    </source>
</evidence>
<accession>A0ABQ3IP23</accession>
<reference evidence="3" key="1">
    <citation type="journal article" date="2019" name="Int. J. Syst. Evol. Microbiol.">
        <title>The Global Catalogue of Microorganisms (GCM) 10K type strain sequencing project: providing services to taxonomists for standard genome sequencing and annotation.</title>
        <authorList>
            <consortium name="The Broad Institute Genomics Platform"/>
            <consortium name="The Broad Institute Genome Sequencing Center for Infectious Disease"/>
            <person name="Wu L."/>
            <person name="Ma J."/>
        </authorList>
    </citation>
    <scope>NUCLEOTIDE SEQUENCE [LARGE SCALE GENOMIC DNA]</scope>
    <source>
        <strain evidence="3">CGMCC 4.7677</strain>
    </source>
</reference>